<sequence length="634" mass="70124">MSDSPDAPLAPDEGYDIERYLNIRSAHGADFAPDDTLAFLMDTTGTPQVWTLEEPGTWPVQHTFFEERVTFVDWSPERRELVFGMDEGGNERAQLYRLTPDTGRIRNLTRRPAAKHRWGGWRSDGERFAFASNRRDNAVFDVYVQDRDATGGDAELIHEGDGWLSVAGWGPDDRRLLVHEAHSSFDHDLHSLDVETGEFIHLTPHEGNARFQSPEWGPDGDSVYLCTDRDTDTLRLERLGLDTGELTVLVDGDGWNVDGVALDEDSRRLVYSRNVDGYTELTAGELVGPDDLEPFPDPDLPHGTAGGVSFTEEADRYALTVSGSTVNANVYVADATDGGAERWTYAATAGIPADTFVEPELVHYPTFDGRDIPAFFTTPTSAAPRATSGTHLDGDEDAASGTDESHEGDTPVVVDIHGGPESQRRPSFNGVKQYLLSQGYAVFEPNVRGSSGYGKAYTHLDDVENRMDSVEDVRAGVEWLHDYPAVDPDRIAVMGGSYGGFMTLAALTEFPDLWAAGVDIVGIANFVTFLENTGDWRRELREAEYGSLEEDREFLESVSPINNIERIAAPLFVLHGANDPRVPVDEAEQIVEKARQQGVPVRKLIFDDEGHGFAKLENRIEAYRAVVEFLDEHV</sequence>
<evidence type="ECO:0000313" key="5">
    <source>
        <dbReference type="EMBL" id="QLG26035.1"/>
    </source>
</evidence>
<evidence type="ECO:0000256" key="1">
    <source>
        <dbReference type="ARBA" id="ARBA00022801"/>
    </source>
</evidence>
<dbReference type="InterPro" id="IPR015943">
    <property type="entry name" value="WD40/YVTN_repeat-like_dom_sf"/>
</dbReference>
<evidence type="ECO:0000256" key="2">
    <source>
        <dbReference type="ARBA" id="ARBA00022825"/>
    </source>
</evidence>
<dbReference type="PRINTS" id="PR00862">
    <property type="entry name" value="PROLIGOPTASE"/>
</dbReference>
<keyword evidence="6" id="KW-1185">Reference proteome</keyword>
<feature type="region of interest" description="Disordered" evidence="3">
    <location>
        <begin position="380"/>
        <end position="410"/>
    </location>
</feature>
<dbReference type="Proteomes" id="UP000509750">
    <property type="component" value="Chromosome"/>
</dbReference>
<organism evidence="5 6">
    <name type="scientific">Halorarum halophilum</name>
    <dbReference type="NCBI Taxonomy" id="2743090"/>
    <lineage>
        <taxon>Archaea</taxon>
        <taxon>Methanobacteriati</taxon>
        <taxon>Methanobacteriota</taxon>
        <taxon>Stenosarchaea group</taxon>
        <taxon>Halobacteria</taxon>
        <taxon>Halobacteriales</taxon>
        <taxon>Haloferacaceae</taxon>
        <taxon>Halorarum</taxon>
    </lineage>
</organism>
<keyword evidence="2" id="KW-0645">Protease</keyword>
<dbReference type="SUPFAM" id="SSF82171">
    <property type="entry name" value="DPP6 N-terminal domain-like"/>
    <property type="match status" value="1"/>
</dbReference>
<dbReference type="OrthoDB" id="31240at2157"/>
<dbReference type="EMBL" id="CP058529">
    <property type="protein sequence ID" value="QLG26035.1"/>
    <property type="molecule type" value="Genomic_DNA"/>
</dbReference>
<evidence type="ECO:0000256" key="3">
    <source>
        <dbReference type="SAM" id="MobiDB-lite"/>
    </source>
</evidence>
<dbReference type="InterPro" id="IPR011659">
    <property type="entry name" value="WD40"/>
</dbReference>
<protein>
    <submittedName>
        <fullName evidence="5">S9 family peptidase</fullName>
    </submittedName>
</protein>
<dbReference type="Pfam" id="PF00326">
    <property type="entry name" value="Peptidase_S9"/>
    <property type="match status" value="1"/>
</dbReference>
<keyword evidence="1" id="KW-0378">Hydrolase</keyword>
<feature type="domain" description="Peptidase S9 prolyl oligopeptidase catalytic" evidence="4">
    <location>
        <begin position="427"/>
        <end position="633"/>
    </location>
</feature>
<dbReference type="Gene3D" id="2.130.10.10">
    <property type="entry name" value="YVTN repeat-like/Quinoprotein amine dehydrogenase"/>
    <property type="match status" value="1"/>
</dbReference>
<dbReference type="GeneID" id="56027181"/>
<dbReference type="SUPFAM" id="SSF53474">
    <property type="entry name" value="alpha/beta-Hydrolases"/>
    <property type="match status" value="1"/>
</dbReference>
<dbReference type="InterPro" id="IPR029058">
    <property type="entry name" value="AB_hydrolase_fold"/>
</dbReference>
<dbReference type="PANTHER" id="PTHR42776:SF27">
    <property type="entry name" value="DIPEPTIDYL PEPTIDASE FAMILY MEMBER 6"/>
    <property type="match status" value="1"/>
</dbReference>
<dbReference type="InterPro" id="IPR011042">
    <property type="entry name" value="6-blade_b-propeller_TolB-like"/>
</dbReference>
<dbReference type="Pfam" id="PF07676">
    <property type="entry name" value="PD40"/>
    <property type="match status" value="1"/>
</dbReference>
<gene>
    <name evidence="5" type="ORF">HUG10_00070</name>
</gene>
<dbReference type="Gene3D" id="3.40.50.1820">
    <property type="entry name" value="alpha/beta hydrolase"/>
    <property type="match status" value="1"/>
</dbReference>
<dbReference type="PANTHER" id="PTHR42776">
    <property type="entry name" value="SERINE PEPTIDASE S9 FAMILY MEMBER"/>
    <property type="match status" value="1"/>
</dbReference>
<dbReference type="GO" id="GO:0004252">
    <property type="term" value="F:serine-type endopeptidase activity"/>
    <property type="evidence" value="ECO:0007669"/>
    <property type="project" value="InterPro"/>
</dbReference>
<evidence type="ECO:0000313" key="6">
    <source>
        <dbReference type="Proteomes" id="UP000509750"/>
    </source>
</evidence>
<reference evidence="5 6" key="1">
    <citation type="submission" date="2020-07" db="EMBL/GenBank/DDBJ databases">
        <title>Gai3-2, isolated from salt lake.</title>
        <authorList>
            <person name="Cui H."/>
            <person name="Shi X."/>
        </authorList>
    </citation>
    <scope>NUCLEOTIDE SEQUENCE [LARGE SCALE GENOMIC DNA]</scope>
    <source>
        <strain evidence="5 6">Gai3-2</strain>
    </source>
</reference>
<keyword evidence="2" id="KW-0720">Serine protease</keyword>
<name>A0A7D5KJL8_9EURY</name>
<dbReference type="RefSeq" id="WP_179167610.1">
    <property type="nucleotide sequence ID" value="NZ_CP058529.1"/>
</dbReference>
<dbReference type="InterPro" id="IPR002470">
    <property type="entry name" value="Peptidase_S9A"/>
</dbReference>
<dbReference type="GO" id="GO:0006508">
    <property type="term" value="P:proteolysis"/>
    <property type="evidence" value="ECO:0007669"/>
    <property type="project" value="InterPro"/>
</dbReference>
<proteinExistence type="predicted"/>
<dbReference type="AlphaFoldDB" id="A0A7D5KJL8"/>
<dbReference type="InterPro" id="IPR001375">
    <property type="entry name" value="Peptidase_S9_cat"/>
</dbReference>
<dbReference type="Gene3D" id="2.120.10.30">
    <property type="entry name" value="TolB, C-terminal domain"/>
    <property type="match status" value="1"/>
</dbReference>
<evidence type="ECO:0000259" key="4">
    <source>
        <dbReference type="Pfam" id="PF00326"/>
    </source>
</evidence>
<accession>A0A7D5KJL8</accession>
<dbReference type="KEGG" id="halg:HUG10_00070"/>